<name>A0A2R6XZI8_9BACL</name>
<proteinExistence type="predicted"/>
<sequence>MKHIASIRLGKPFVVMLTLFLIIAVAMSGCASTSDQGSGSSSNPSGQGTTPDTGSGASSGTENSEGSANGDQSSGSALLDKLRKQGYVDVGFANEKPYAYQTTDGKLTGEAVEIARVIFKNLGVEELHGHLVEFSSLIPGLKAKKFDVITAGMFITPERAQQVVFANPEYSIGEALAVIKGNPKDLHSYEDIANQPDVKVAVMSGAIEEEYMLKSGIKEDQIVTVQDQPAAISALKTGRVDAITMTGPSLQSMLDAADDPDIERVMDFKQPVIDGKSVRGYGAAAFRPEDKDFADFYNQELQKLKDSGELLKILEQFGFTEQELPGDKTAEELSIE</sequence>
<gene>
    <name evidence="5" type="ORF">BSOLF_1436</name>
    <name evidence="4" type="ORF">BSOLF_2105</name>
</gene>
<feature type="region of interest" description="Disordered" evidence="2">
    <location>
        <begin position="33"/>
        <end position="75"/>
    </location>
</feature>
<dbReference type="PROSITE" id="PS51257">
    <property type="entry name" value="PROKAR_LIPOPROTEIN"/>
    <property type="match status" value="1"/>
</dbReference>
<evidence type="ECO:0000259" key="3">
    <source>
        <dbReference type="SMART" id="SM00062"/>
    </source>
</evidence>
<dbReference type="SMART" id="SM00062">
    <property type="entry name" value="PBPb"/>
    <property type="match status" value="1"/>
</dbReference>
<accession>A0A2R6XZI8</accession>
<evidence type="ECO:0000313" key="5">
    <source>
        <dbReference type="EMBL" id="PTQ55821.1"/>
    </source>
</evidence>
<dbReference type="Proteomes" id="UP000244338">
    <property type="component" value="Unassembled WGS sequence"/>
</dbReference>
<protein>
    <submittedName>
        <fullName evidence="5">Amino acid ABC transporter, periplasmic amino acid-binding protein</fullName>
    </submittedName>
</protein>
<dbReference type="PANTHER" id="PTHR35936">
    <property type="entry name" value="MEMBRANE-BOUND LYTIC MUREIN TRANSGLYCOSYLASE F"/>
    <property type="match status" value="1"/>
</dbReference>
<dbReference type="EMBL" id="PEBX01000069">
    <property type="protein sequence ID" value="PTQ55821.1"/>
    <property type="molecule type" value="Genomic_DNA"/>
</dbReference>
<evidence type="ECO:0000256" key="1">
    <source>
        <dbReference type="ARBA" id="ARBA00022729"/>
    </source>
</evidence>
<dbReference type="CDD" id="cd01002">
    <property type="entry name" value="PBP2_Ehub_like"/>
    <property type="match status" value="1"/>
</dbReference>
<dbReference type="EMBL" id="PEBX01000114">
    <property type="protein sequence ID" value="PTQ55450.1"/>
    <property type="molecule type" value="Genomic_DNA"/>
</dbReference>
<dbReference type="PANTHER" id="PTHR35936:SF17">
    <property type="entry name" value="ARGININE-BINDING EXTRACELLULAR PROTEIN ARTP"/>
    <property type="match status" value="1"/>
</dbReference>
<dbReference type="Gene3D" id="3.40.190.10">
    <property type="entry name" value="Periplasmic binding protein-like II"/>
    <property type="match status" value="2"/>
</dbReference>
<dbReference type="InterPro" id="IPR001638">
    <property type="entry name" value="Solute-binding_3/MltF_N"/>
</dbReference>
<dbReference type="SUPFAM" id="SSF53850">
    <property type="entry name" value="Periplasmic binding protein-like II"/>
    <property type="match status" value="1"/>
</dbReference>
<reference evidence="6" key="1">
    <citation type="journal article" date="2018" name="Sci. Rep.">
        <title>Lignite coal burning seam in the remote Altai Mountains harbors a hydrogen-driven thermophilic microbial community.</title>
        <authorList>
            <person name="Kadnikov V.V."/>
            <person name="Mardanov A.V."/>
            <person name="Ivasenko D.A."/>
            <person name="Antsiferov D.V."/>
            <person name="Beletsky A.V."/>
            <person name="Karnachuk O.V."/>
            <person name="Ravin N.V."/>
        </authorList>
    </citation>
    <scope>NUCLEOTIDE SEQUENCE [LARGE SCALE GENOMIC DNA]</scope>
</reference>
<dbReference type="AlphaFoldDB" id="A0A2R6XZI8"/>
<dbReference type="GO" id="GO:0033294">
    <property type="term" value="F:ectoine binding"/>
    <property type="evidence" value="ECO:0007669"/>
    <property type="project" value="InterPro"/>
</dbReference>
<feature type="compositionally biased region" description="Low complexity" evidence="2">
    <location>
        <begin position="33"/>
        <end position="51"/>
    </location>
</feature>
<evidence type="ECO:0000313" key="6">
    <source>
        <dbReference type="Proteomes" id="UP000244338"/>
    </source>
</evidence>
<reference evidence="5" key="2">
    <citation type="journal article" date="2018" name="Sci. Rep.">
        <title>Lignite coal burning seam in the remote Altai Mountains harbors a hydrogen-driven thermophilic microbial community.</title>
        <authorList>
            <person name="Kadnikov V.V."/>
            <person name="Mardanov A.V."/>
            <person name="Ivasenko D.A."/>
            <person name="Beletsky A.V."/>
            <person name="Karnachuk O.V."/>
            <person name="Ravin N.V."/>
        </authorList>
    </citation>
    <scope>NUCLEOTIDE SEQUENCE</scope>
    <source>
        <strain evidence="5">AL32</strain>
    </source>
</reference>
<evidence type="ECO:0000256" key="2">
    <source>
        <dbReference type="SAM" id="MobiDB-lite"/>
    </source>
</evidence>
<organism evidence="5 6">
    <name type="scientific">Candidatus Carbonibacillus altaicus</name>
    <dbReference type="NCBI Taxonomy" id="2163959"/>
    <lineage>
        <taxon>Bacteria</taxon>
        <taxon>Bacillati</taxon>
        <taxon>Bacillota</taxon>
        <taxon>Bacilli</taxon>
        <taxon>Bacillales</taxon>
        <taxon>Candidatus Carbonibacillus</taxon>
    </lineage>
</organism>
<feature type="domain" description="Solute-binding protein family 3/N-terminal" evidence="3">
    <location>
        <begin position="87"/>
        <end position="321"/>
    </location>
</feature>
<dbReference type="InterPro" id="IPR014337">
    <property type="entry name" value="Ectoine_EhuB"/>
</dbReference>
<dbReference type="NCBIfam" id="TIGR02995">
    <property type="entry name" value="ectoine_ehuB"/>
    <property type="match status" value="1"/>
</dbReference>
<comment type="caution">
    <text evidence="5">The sequence shown here is derived from an EMBL/GenBank/DDBJ whole genome shotgun (WGS) entry which is preliminary data.</text>
</comment>
<dbReference type="Pfam" id="PF00497">
    <property type="entry name" value="SBP_bac_3"/>
    <property type="match status" value="1"/>
</dbReference>
<feature type="compositionally biased region" description="Polar residues" evidence="2">
    <location>
        <begin position="52"/>
        <end position="75"/>
    </location>
</feature>
<keyword evidence="1" id="KW-0732">Signal</keyword>
<dbReference type="GO" id="GO:0051470">
    <property type="term" value="P:ectoine transmembrane transport"/>
    <property type="evidence" value="ECO:0007669"/>
    <property type="project" value="InterPro"/>
</dbReference>
<evidence type="ECO:0000313" key="4">
    <source>
        <dbReference type="EMBL" id="PTQ55450.1"/>
    </source>
</evidence>